<name>A0ABN8NEV7_9CNID</name>
<dbReference type="Proteomes" id="UP001159405">
    <property type="component" value="Unassembled WGS sequence"/>
</dbReference>
<reference evidence="2 3" key="1">
    <citation type="submission" date="2022-05" db="EMBL/GenBank/DDBJ databases">
        <authorList>
            <consortium name="Genoscope - CEA"/>
            <person name="William W."/>
        </authorList>
    </citation>
    <scope>NUCLEOTIDE SEQUENCE [LARGE SCALE GENOMIC DNA]</scope>
</reference>
<comment type="caution">
    <text evidence="2">The sequence shown here is derived from an EMBL/GenBank/DDBJ whole genome shotgun (WGS) entry which is preliminary data.</text>
</comment>
<feature type="region of interest" description="Disordered" evidence="1">
    <location>
        <begin position="63"/>
        <end position="93"/>
    </location>
</feature>
<organism evidence="2 3">
    <name type="scientific">Porites lobata</name>
    <dbReference type="NCBI Taxonomy" id="104759"/>
    <lineage>
        <taxon>Eukaryota</taxon>
        <taxon>Metazoa</taxon>
        <taxon>Cnidaria</taxon>
        <taxon>Anthozoa</taxon>
        <taxon>Hexacorallia</taxon>
        <taxon>Scleractinia</taxon>
        <taxon>Fungiina</taxon>
        <taxon>Poritidae</taxon>
        <taxon>Porites</taxon>
    </lineage>
</organism>
<gene>
    <name evidence="2" type="ORF">PLOB_00008378</name>
</gene>
<evidence type="ECO:0000313" key="2">
    <source>
        <dbReference type="EMBL" id="CAH3046115.1"/>
    </source>
</evidence>
<evidence type="ECO:0000313" key="3">
    <source>
        <dbReference type="Proteomes" id="UP001159405"/>
    </source>
</evidence>
<accession>A0ABN8NEV7</accession>
<evidence type="ECO:0008006" key="4">
    <source>
        <dbReference type="Google" id="ProtNLM"/>
    </source>
</evidence>
<evidence type="ECO:0000256" key="1">
    <source>
        <dbReference type="SAM" id="MobiDB-lite"/>
    </source>
</evidence>
<protein>
    <recommendedName>
        <fullName evidence="4">Vitellogenin</fullName>
    </recommendedName>
</protein>
<proteinExistence type="predicted"/>
<sequence length="284" mass="32206">MNVLYAVVRIQHHPSVEIFLRGPLYRAAMIRNHKPVLEASTKSELPANPIKYHRSCRAEFTNKRDLQVANEPSDDAATGSAPRRSSRERNEVSSTILPDQCLFCKKSKCKPNTKTREKLHSVQDLRANETMIMYPNTLAIGKTVLDFLELKTKLELLKGPRSDDEKNVIQIARLINDEIKDLNPQMSWPSKEDDLKPSRTTDYIPHLLDVFLTGLITGKSLDSESSSAERTTRLKESFAQDIAFSVTNGVEKTPKSVLFPFVVKALCNNRDCKANQQVRSWCHL</sequence>
<keyword evidence="3" id="KW-1185">Reference proteome</keyword>
<dbReference type="EMBL" id="CALNXK010000014">
    <property type="protein sequence ID" value="CAH3046115.1"/>
    <property type="molecule type" value="Genomic_DNA"/>
</dbReference>